<dbReference type="EMBL" id="DYYG01000056">
    <property type="protein sequence ID" value="HJE25521.1"/>
    <property type="molecule type" value="Genomic_DNA"/>
</dbReference>
<sequence length="258" mass="27594">MSGQEGGVVPESRSQSPVLLTLESVLRIKDERDSVAREHEALGKQLEALNAKLSAAALFMPPEMQAALAADGGGEDDASGSGHVRKWAPVLLGFLRESEHGLTTADIKERLEGHPLGQDIGAYGGALYNALRKMVSKGELKKDGDYYCLSWQTRPPDAAVHERGVMRPTILQVIADQGPIKSADIVKYIMDHELAPAHGMKRSTGAFFKALSVLVTQGKVIKEGKLYRVPFNENEPHDAGTSHGSDAGSVGARSGVFG</sequence>
<organism evidence="2 3">
    <name type="scientific">Methylorubrum populi</name>
    <dbReference type="NCBI Taxonomy" id="223967"/>
    <lineage>
        <taxon>Bacteria</taxon>
        <taxon>Pseudomonadati</taxon>
        <taxon>Pseudomonadota</taxon>
        <taxon>Alphaproteobacteria</taxon>
        <taxon>Hyphomicrobiales</taxon>
        <taxon>Methylobacteriaceae</taxon>
        <taxon>Methylorubrum</taxon>
    </lineage>
</organism>
<reference evidence="2" key="2">
    <citation type="submission" date="2021-09" db="EMBL/GenBank/DDBJ databases">
        <authorList>
            <person name="Gilroy R."/>
        </authorList>
    </citation>
    <scope>NUCLEOTIDE SEQUENCE</scope>
    <source>
        <strain evidence="2">316</strain>
    </source>
</reference>
<evidence type="ECO:0000256" key="1">
    <source>
        <dbReference type="SAM" id="MobiDB-lite"/>
    </source>
</evidence>
<reference evidence="2" key="1">
    <citation type="journal article" date="2021" name="PeerJ">
        <title>Extensive microbial diversity within the chicken gut microbiome revealed by metagenomics and culture.</title>
        <authorList>
            <person name="Gilroy R."/>
            <person name="Ravi A."/>
            <person name="Getino M."/>
            <person name="Pursley I."/>
            <person name="Horton D.L."/>
            <person name="Alikhan N.F."/>
            <person name="Baker D."/>
            <person name="Gharbi K."/>
            <person name="Hall N."/>
            <person name="Watson M."/>
            <person name="Adriaenssens E.M."/>
            <person name="Foster-Nyarko E."/>
            <person name="Jarju S."/>
            <person name="Secka A."/>
            <person name="Antonio M."/>
            <person name="Oren A."/>
            <person name="Chaudhuri R.R."/>
            <person name="La Ragione R."/>
            <person name="Hildebrand F."/>
            <person name="Pallen M.J."/>
        </authorList>
    </citation>
    <scope>NUCLEOTIDE SEQUENCE</scope>
    <source>
        <strain evidence="2">316</strain>
    </source>
</reference>
<name>A0A921JGD4_9HYPH</name>
<gene>
    <name evidence="2" type="ORF">K8W01_17870</name>
</gene>
<accession>A0A921JGD4</accession>
<dbReference type="Proteomes" id="UP000742631">
    <property type="component" value="Unassembled WGS sequence"/>
</dbReference>
<feature type="region of interest" description="Disordered" evidence="1">
    <location>
        <begin position="232"/>
        <end position="258"/>
    </location>
</feature>
<evidence type="ECO:0000313" key="3">
    <source>
        <dbReference type="Proteomes" id="UP000742631"/>
    </source>
</evidence>
<comment type="caution">
    <text evidence="2">The sequence shown here is derived from an EMBL/GenBank/DDBJ whole genome shotgun (WGS) entry which is preliminary data.</text>
</comment>
<protein>
    <submittedName>
        <fullName evidence="2">Uncharacterized protein</fullName>
    </submittedName>
</protein>
<evidence type="ECO:0000313" key="2">
    <source>
        <dbReference type="EMBL" id="HJE25521.1"/>
    </source>
</evidence>
<dbReference type="AlphaFoldDB" id="A0A921JGD4"/>
<proteinExistence type="predicted"/>